<dbReference type="RefSeq" id="XP_034110904.1">
    <property type="nucleotide sequence ID" value="XM_034255013.2"/>
</dbReference>
<feature type="compositionally biased region" description="Polar residues" evidence="1">
    <location>
        <begin position="114"/>
        <end position="125"/>
    </location>
</feature>
<dbReference type="AlphaFoldDB" id="A0A6P8XDW7"/>
<feature type="region of interest" description="Disordered" evidence="1">
    <location>
        <begin position="610"/>
        <end position="629"/>
    </location>
</feature>
<feature type="region of interest" description="Disordered" evidence="1">
    <location>
        <begin position="401"/>
        <end position="490"/>
    </location>
</feature>
<feature type="region of interest" description="Disordered" evidence="1">
    <location>
        <begin position="509"/>
        <end position="574"/>
    </location>
</feature>
<feature type="region of interest" description="Disordered" evidence="1">
    <location>
        <begin position="642"/>
        <end position="691"/>
    </location>
</feature>
<feature type="compositionally biased region" description="Low complexity" evidence="1">
    <location>
        <begin position="405"/>
        <end position="421"/>
    </location>
</feature>
<accession>A0A6P8XDW7</accession>
<dbReference type="SUPFAM" id="SSF52096">
    <property type="entry name" value="ClpP/crotonase"/>
    <property type="match status" value="1"/>
</dbReference>
<feature type="compositionally biased region" description="Polar residues" evidence="1">
    <location>
        <begin position="460"/>
        <end position="481"/>
    </location>
</feature>
<feature type="compositionally biased region" description="Polar residues" evidence="1">
    <location>
        <begin position="667"/>
        <end position="686"/>
    </location>
</feature>
<feature type="compositionally biased region" description="Low complexity" evidence="1">
    <location>
        <begin position="617"/>
        <end position="629"/>
    </location>
</feature>
<feature type="compositionally biased region" description="Basic and acidic residues" evidence="1">
    <location>
        <begin position="45"/>
        <end position="71"/>
    </location>
</feature>
<proteinExistence type="predicted"/>
<evidence type="ECO:0000256" key="1">
    <source>
        <dbReference type="SAM" id="MobiDB-lite"/>
    </source>
</evidence>
<dbReference type="Proteomes" id="UP000515160">
    <property type="component" value="Chromosome 3"/>
</dbReference>
<feature type="compositionally biased region" description="Low complexity" evidence="1">
    <location>
        <begin position="642"/>
        <end position="654"/>
    </location>
</feature>
<feature type="compositionally biased region" description="Low complexity" evidence="1">
    <location>
        <begin position="271"/>
        <end position="284"/>
    </location>
</feature>
<sequence>MAETADDNKLKEKLGATPPLPQPKTEETNSVAAEEERGEQEEAEAEKAGPAKSKHEDIKIPEDDKIDKLDELSSLEQEIAKMHNLQHDDDTETETDQLAKELAEQVKDAGDSAATENGNASNEAQLTDELVSRRRTPVNHNKDETASAATLKDVDLIALLKGTDQEQEQPTAAAAPAADQKSIELALAELDNVGVTIEGEGQYEIMEIDDGDNGSAASPVVLPAAVAAAAPKSAAKGKAKLSPEQARAVALEQMADLKAQTARRKEAAAKQQQQQQQQQPQQQPMDIVSSLNDDWNEYDSGSDNNSNSHSNANSNLTAASKRPIAKKASKASSESVGNAKALTKSPTQSALDKLKAATTVEPANNNSSPEATGYKRTRVIKRKIIWDPDMPDAQKSLAQYATTKAGGSNSASPTATATVTSERPTTPRASGQESMKRARPMTPKDVHKVAKRVATPAKLNESNVASTTTVNRRAQTPNGAASGSVVQVKKKKVSEIDRLMGDEGAANMMQAVEREQRELSGGESPNKPLMRKRSLTITGRQQQPPKANASELMSPTTPKKESPPKAYKRASTPAAAIDAVFKNNKAATPKPQPSDSWDYVYKQRASEESMIMRRRSNSSYSSNASASRLSLDNRPAAVANLSDDASDAPANDPAFKFLKPETKTNQRNDGSPPQTLANDLKQQQLPKESKASAKTELITLHKLEKVSQLIVNMQPSKTGYTYKLQLLQKLTEMLNKLAKSNDCNTVLLSVGQGQTFCQGIDCQELIASALDKRKSGANQLGLVLKTYLRTLLTFPKPLVAGVVGNLKNLGVMQLPLFDYVVSADDCSLETSYAKLGQLPEGYALWHNHPKVSSQVHNRLFLLGEQLQALELVTTVGGNSFIDKCCKARSVNDEALEVAKLISNSTAEHYRGLKKLNQTANAALLPSLDAEFKILTEQWASAQFQANCKRYVSDLNI</sequence>
<dbReference type="Pfam" id="PF00378">
    <property type="entry name" value="ECH_1"/>
    <property type="match status" value="1"/>
</dbReference>
<feature type="compositionally biased region" description="Basic and acidic residues" evidence="1">
    <location>
        <begin position="97"/>
        <end position="110"/>
    </location>
</feature>
<feature type="compositionally biased region" description="Basic and acidic residues" evidence="1">
    <location>
        <begin position="78"/>
        <end position="88"/>
    </location>
</feature>
<dbReference type="CTD" id="116874"/>
<dbReference type="InterPro" id="IPR001753">
    <property type="entry name" value="Enoyl-CoA_hydra/iso"/>
</dbReference>
<dbReference type="Gene3D" id="3.90.226.10">
    <property type="entry name" value="2-enoyl-CoA Hydratase, Chain A, domain 1"/>
    <property type="match status" value="1"/>
</dbReference>
<feature type="compositionally biased region" description="Basic and acidic residues" evidence="1">
    <location>
        <begin position="1"/>
        <end position="14"/>
    </location>
</feature>
<dbReference type="InterPro" id="IPR029045">
    <property type="entry name" value="ClpP/crotonase-like_dom_sf"/>
</dbReference>
<dbReference type="PANTHER" id="PTHR43684:SF13">
    <property type="entry name" value="CHROMODOMAIN Y-LIKE PROTEIN"/>
    <property type="match status" value="1"/>
</dbReference>
<dbReference type="GeneID" id="117572300"/>
<evidence type="ECO:0000313" key="2">
    <source>
        <dbReference type="Proteomes" id="UP000515160"/>
    </source>
</evidence>
<keyword evidence="2" id="KW-1185">Reference proteome</keyword>
<organism evidence="2 3">
    <name type="scientific">Drosophila albomicans</name>
    <name type="common">Fruit fly</name>
    <dbReference type="NCBI Taxonomy" id="7291"/>
    <lineage>
        <taxon>Eukaryota</taxon>
        <taxon>Metazoa</taxon>
        <taxon>Ecdysozoa</taxon>
        <taxon>Arthropoda</taxon>
        <taxon>Hexapoda</taxon>
        <taxon>Insecta</taxon>
        <taxon>Pterygota</taxon>
        <taxon>Neoptera</taxon>
        <taxon>Endopterygota</taxon>
        <taxon>Diptera</taxon>
        <taxon>Brachycera</taxon>
        <taxon>Muscomorpha</taxon>
        <taxon>Ephydroidea</taxon>
        <taxon>Drosophilidae</taxon>
        <taxon>Drosophila</taxon>
    </lineage>
</organism>
<dbReference type="CDD" id="cd06558">
    <property type="entry name" value="crotonase-like"/>
    <property type="match status" value="1"/>
</dbReference>
<reference evidence="3" key="1">
    <citation type="submission" date="2025-08" db="UniProtKB">
        <authorList>
            <consortium name="RefSeq"/>
        </authorList>
    </citation>
    <scope>IDENTIFICATION</scope>
    <source>
        <strain evidence="3">15112-1751.03</strain>
        <tissue evidence="3">Whole Adult</tissue>
    </source>
</reference>
<feature type="compositionally biased region" description="Polar residues" evidence="1">
    <location>
        <begin position="422"/>
        <end position="433"/>
    </location>
</feature>
<dbReference type="OrthoDB" id="6357915at2759"/>
<protein>
    <submittedName>
        <fullName evidence="3">Nucleolar protein dao-5 isoform X1</fullName>
    </submittedName>
</protein>
<evidence type="ECO:0000313" key="3">
    <source>
        <dbReference type="RefSeq" id="XP_034110904.1"/>
    </source>
</evidence>
<feature type="compositionally biased region" description="Polar residues" evidence="1">
    <location>
        <begin position="535"/>
        <end position="545"/>
    </location>
</feature>
<name>A0A6P8XDW7_DROAB</name>
<gene>
    <name evidence="3" type="primary">LOC117572300</name>
</gene>
<dbReference type="InterPro" id="IPR051053">
    <property type="entry name" value="ECH/Chromodomain_protein"/>
</dbReference>
<dbReference type="PANTHER" id="PTHR43684">
    <property type="match status" value="1"/>
</dbReference>
<feature type="region of interest" description="Disordered" evidence="1">
    <location>
        <begin position="260"/>
        <end position="349"/>
    </location>
</feature>
<feature type="region of interest" description="Disordered" evidence="1">
    <location>
        <begin position="1"/>
        <end position="147"/>
    </location>
</feature>
<feature type="compositionally biased region" description="Low complexity" evidence="1">
    <location>
        <begin position="301"/>
        <end position="322"/>
    </location>
</feature>